<dbReference type="InterPro" id="IPR009057">
    <property type="entry name" value="Homeodomain-like_sf"/>
</dbReference>
<comment type="caution">
    <text evidence="2">The sequence shown here is derived from an EMBL/GenBank/DDBJ whole genome shotgun (WGS) entry which is preliminary data.</text>
</comment>
<evidence type="ECO:0000313" key="2">
    <source>
        <dbReference type="EMBL" id="NMO14103.1"/>
    </source>
</evidence>
<dbReference type="PRINTS" id="PR01590">
    <property type="entry name" value="HTHFIS"/>
</dbReference>
<dbReference type="Gene3D" id="1.10.10.60">
    <property type="entry name" value="Homeodomain-like"/>
    <property type="match status" value="1"/>
</dbReference>
<dbReference type="Pfam" id="PF02954">
    <property type="entry name" value="HTH_8"/>
    <property type="match status" value="1"/>
</dbReference>
<evidence type="ECO:0000259" key="1">
    <source>
        <dbReference type="Pfam" id="PF02954"/>
    </source>
</evidence>
<dbReference type="GO" id="GO:0043565">
    <property type="term" value="F:sequence-specific DNA binding"/>
    <property type="evidence" value="ECO:0007669"/>
    <property type="project" value="InterPro"/>
</dbReference>
<feature type="domain" description="DNA binding HTH" evidence="1">
    <location>
        <begin position="27"/>
        <end position="68"/>
    </location>
</feature>
<gene>
    <name evidence="2" type="ORF">HG543_04400</name>
</gene>
<dbReference type="RefSeq" id="WP_211193726.1">
    <property type="nucleotide sequence ID" value="NZ_JABBJJ010000013.1"/>
</dbReference>
<reference evidence="2 3" key="1">
    <citation type="submission" date="2020-04" db="EMBL/GenBank/DDBJ databases">
        <title>Draft genome of Pyxidicoccus fallax type strain.</title>
        <authorList>
            <person name="Whitworth D.E."/>
        </authorList>
    </citation>
    <scope>NUCLEOTIDE SEQUENCE [LARGE SCALE GENOMIC DNA]</scope>
    <source>
        <strain evidence="2 3">DSM 14698</strain>
    </source>
</reference>
<protein>
    <submittedName>
        <fullName evidence="2">Sigma-54-dependent Fis family transcriptional regulator</fullName>
    </submittedName>
</protein>
<organism evidence="2 3">
    <name type="scientific">Pyxidicoccus fallax</name>
    <dbReference type="NCBI Taxonomy" id="394095"/>
    <lineage>
        <taxon>Bacteria</taxon>
        <taxon>Pseudomonadati</taxon>
        <taxon>Myxococcota</taxon>
        <taxon>Myxococcia</taxon>
        <taxon>Myxococcales</taxon>
        <taxon>Cystobacterineae</taxon>
        <taxon>Myxococcaceae</taxon>
        <taxon>Pyxidicoccus</taxon>
    </lineage>
</organism>
<dbReference type="SUPFAM" id="SSF46689">
    <property type="entry name" value="Homeodomain-like"/>
    <property type="match status" value="1"/>
</dbReference>
<dbReference type="EMBL" id="JABBJJ010000013">
    <property type="protein sequence ID" value="NMO14103.1"/>
    <property type="molecule type" value="Genomic_DNA"/>
</dbReference>
<accession>A0A848LBM9</accession>
<name>A0A848LBM9_9BACT</name>
<dbReference type="AlphaFoldDB" id="A0A848LBM9"/>
<dbReference type="Proteomes" id="UP000518300">
    <property type="component" value="Unassembled WGS sequence"/>
</dbReference>
<sequence length="87" mass="9362">APDASRPTPPGAMFAPPPVDDVSLIPTLEEAERMLIARAMTVTKGHKGRTCQILGISRPTLERKLQKYGLAQGQGPQVHTYPVKDAS</sequence>
<dbReference type="InterPro" id="IPR002197">
    <property type="entry name" value="HTH_Fis"/>
</dbReference>
<proteinExistence type="predicted"/>
<evidence type="ECO:0000313" key="3">
    <source>
        <dbReference type="Proteomes" id="UP000518300"/>
    </source>
</evidence>
<keyword evidence="3" id="KW-1185">Reference proteome</keyword>
<feature type="non-terminal residue" evidence="2">
    <location>
        <position position="1"/>
    </location>
</feature>